<feature type="region of interest" description="Disordered" evidence="2">
    <location>
        <begin position="654"/>
        <end position="696"/>
    </location>
</feature>
<dbReference type="GeneID" id="68106017"/>
<keyword evidence="4" id="KW-1185">Reference proteome</keyword>
<feature type="region of interest" description="Disordered" evidence="2">
    <location>
        <begin position="518"/>
        <end position="589"/>
    </location>
</feature>
<gene>
    <name evidence="3" type="ORF">C9374_013564</name>
</gene>
<organism evidence="3 4">
    <name type="scientific">Naegleria lovaniensis</name>
    <name type="common">Amoeba</name>
    <dbReference type="NCBI Taxonomy" id="51637"/>
    <lineage>
        <taxon>Eukaryota</taxon>
        <taxon>Discoba</taxon>
        <taxon>Heterolobosea</taxon>
        <taxon>Tetramitia</taxon>
        <taxon>Eutetramitia</taxon>
        <taxon>Vahlkampfiidae</taxon>
        <taxon>Naegleria</taxon>
    </lineage>
</organism>
<name>A0AA88KQS6_NAELO</name>
<feature type="compositionally biased region" description="Acidic residues" evidence="2">
    <location>
        <begin position="661"/>
        <end position="675"/>
    </location>
</feature>
<feature type="compositionally biased region" description="Polar residues" evidence="2">
    <location>
        <begin position="565"/>
        <end position="575"/>
    </location>
</feature>
<feature type="region of interest" description="Disordered" evidence="2">
    <location>
        <begin position="285"/>
        <end position="311"/>
    </location>
</feature>
<evidence type="ECO:0000313" key="3">
    <source>
        <dbReference type="EMBL" id="KAG2392079.1"/>
    </source>
</evidence>
<sequence>MLSKTTVYSTTSATTTPSLHSKPMANKKTLLHKECFSFLSLVNSGSSNSLSRNILENREFFIEFLYRKNRRGLWNCFVELEQIKEQLMNENSEELSSSHNNQMDANGSLGTTIQDNVKKPFSKSWTFRQSDASQQFSRNSSSSTLKEQLNGDAIDGNCQLSKSLDDSTSSCKILISVTNDETTTLRPLNEEVSCSSILSHGVTILQIYDKIIRKFLASVWDVKNLNIDTVMTSSVNSLLGISRDLQRETCQKFEKHVKAISPQLNDLTGMNLWNDLFFTLTNDSTTSTTTTSTSLSNNSKDHPSSIHETSPSKMMSLGFLRKLTMKPHNKTNSTINSSSAALIDSQQHENTESAALKKKKLPSLTFGFKKLTDQEVNKILEKFQLVEAQEPQQQPQQQQQTHIQSILLFTAQHFQEIFGALHSELFQQLKSLFEQYLADSEEFEVLLMRRIIFTHKNEFPEIFQKKIHSPNTMNANPPSIIIPSNNGVTTTSLTAESTTTTSLLTSAIQNSENGLVSINDEGTASEKSDVSPSSPLAPSSVTSDTGSSSLTKKTSFNLQLPLHTMSRTEPISRSVSPVDDYSSMESPRSKLTSLLSFEEKKKKKKEKVETEKKVQTIQDQMNKYNKIISTLYKDLIQRDLELTQLQKEVELFEHPSLSSGENDEEEWIDPFENYDEMTTSQSQQDETHNNHVSSGM</sequence>
<feature type="region of interest" description="Disordered" evidence="2">
    <location>
        <begin position="1"/>
        <end position="20"/>
    </location>
</feature>
<reference evidence="3 4" key="1">
    <citation type="journal article" date="2018" name="BMC Genomics">
        <title>The genome of Naegleria lovaniensis, the basis for a comparative approach to unravel pathogenicity factors of the human pathogenic amoeba N. fowleri.</title>
        <authorList>
            <person name="Liechti N."/>
            <person name="Schurch N."/>
            <person name="Bruggmann R."/>
            <person name="Wittwer M."/>
        </authorList>
    </citation>
    <scope>NUCLEOTIDE SEQUENCE [LARGE SCALE GENOMIC DNA]</scope>
    <source>
        <strain evidence="3 4">ATCC 30569</strain>
    </source>
</reference>
<evidence type="ECO:0000256" key="1">
    <source>
        <dbReference type="SAM" id="Coils"/>
    </source>
</evidence>
<protein>
    <submittedName>
        <fullName evidence="3">Uncharacterized protein</fullName>
    </submittedName>
</protein>
<dbReference type="RefSeq" id="XP_044553973.1">
    <property type="nucleotide sequence ID" value="XM_044689454.1"/>
</dbReference>
<comment type="caution">
    <text evidence="3">The sequence shown here is derived from an EMBL/GenBank/DDBJ whole genome shotgun (WGS) entry which is preliminary data.</text>
</comment>
<proteinExistence type="predicted"/>
<keyword evidence="1" id="KW-0175">Coiled coil</keyword>
<evidence type="ECO:0000313" key="4">
    <source>
        <dbReference type="Proteomes" id="UP000816034"/>
    </source>
</evidence>
<feature type="coiled-coil region" evidence="1">
    <location>
        <begin position="600"/>
        <end position="627"/>
    </location>
</feature>
<accession>A0AA88KQS6</accession>
<feature type="compositionally biased region" description="Low complexity" evidence="2">
    <location>
        <begin position="530"/>
        <end position="551"/>
    </location>
</feature>
<feature type="compositionally biased region" description="Low complexity" evidence="2">
    <location>
        <begin position="285"/>
        <end position="298"/>
    </location>
</feature>
<feature type="compositionally biased region" description="Polar residues" evidence="2">
    <location>
        <begin position="676"/>
        <end position="696"/>
    </location>
</feature>
<dbReference type="AlphaFoldDB" id="A0AA88KQS6"/>
<dbReference type="EMBL" id="PYSW02000006">
    <property type="protein sequence ID" value="KAG2392079.1"/>
    <property type="molecule type" value="Genomic_DNA"/>
</dbReference>
<evidence type="ECO:0000256" key="2">
    <source>
        <dbReference type="SAM" id="MobiDB-lite"/>
    </source>
</evidence>
<dbReference type="Proteomes" id="UP000816034">
    <property type="component" value="Unassembled WGS sequence"/>
</dbReference>